<dbReference type="InterPro" id="IPR027267">
    <property type="entry name" value="AH/BAR_dom_sf"/>
</dbReference>
<dbReference type="SMART" id="SM00055">
    <property type="entry name" value="FCH"/>
    <property type="match status" value="1"/>
</dbReference>
<feature type="region of interest" description="Disordered" evidence="4">
    <location>
        <begin position="1"/>
        <end position="146"/>
    </location>
</feature>
<dbReference type="Gene3D" id="1.20.1270.60">
    <property type="entry name" value="Arfaptin homology (AH) domain/BAR domain"/>
    <property type="match status" value="1"/>
</dbReference>
<dbReference type="InterPro" id="IPR001060">
    <property type="entry name" value="FCH_dom"/>
</dbReference>
<dbReference type="SUPFAM" id="SSF103657">
    <property type="entry name" value="BAR/IMD domain-like"/>
    <property type="match status" value="1"/>
</dbReference>
<feature type="compositionally biased region" description="Basic and acidic residues" evidence="4">
    <location>
        <begin position="29"/>
        <end position="39"/>
    </location>
</feature>
<evidence type="ECO:0000259" key="5">
    <source>
        <dbReference type="PROSITE" id="PS50238"/>
    </source>
</evidence>
<evidence type="ECO:0000256" key="4">
    <source>
        <dbReference type="SAM" id="MobiDB-lite"/>
    </source>
</evidence>
<dbReference type="Proteomes" id="UP000237144">
    <property type="component" value="Unassembled WGS sequence"/>
</dbReference>
<feature type="region of interest" description="Disordered" evidence="4">
    <location>
        <begin position="604"/>
        <end position="643"/>
    </location>
</feature>
<dbReference type="EMBL" id="PJQD01000038">
    <property type="protein sequence ID" value="POY73436.1"/>
    <property type="molecule type" value="Genomic_DNA"/>
</dbReference>
<keyword evidence="8" id="KW-1185">Reference proteome</keyword>
<dbReference type="PROSITE" id="PS51741">
    <property type="entry name" value="F_BAR"/>
    <property type="match status" value="1"/>
</dbReference>
<feature type="compositionally biased region" description="Low complexity" evidence="4">
    <location>
        <begin position="62"/>
        <end position="95"/>
    </location>
</feature>
<dbReference type="InterPro" id="IPR008936">
    <property type="entry name" value="Rho_GTPase_activation_prot"/>
</dbReference>
<feature type="compositionally biased region" description="Low complexity" evidence="4">
    <location>
        <begin position="11"/>
        <end position="24"/>
    </location>
</feature>
<dbReference type="GO" id="GO:0005737">
    <property type="term" value="C:cytoplasm"/>
    <property type="evidence" value="ECO:0007669"/>
    <property type="project" value="TreeGrafter"/>
</dbReference>
<feature type="region of interest" description="Disordered" evidence="4">
    <location>
        <begin position="211"/>
        <end position="259"/>
    </location>
</feature>
<dbReference type="InterPro" id="IPR050729">
    <property type="entry name" value="Rho-GAP"/>
</dbReference>
<evidence type="ECO:0000313" key="7">
    <source>
        <dbReference type="EMBL" id="POY73436.1"/>
    </source>
</evidence>
<evidence type="ECO:0000256" key="2">
    <source>
        <dbReference type="PROSITE-ProRule" id="PRU01077"/>
    </source>
</evidence>
<feature type="domain" description="F-BAR" evidence="6">
    <location>
        <begin position="289"/>
        <end position="591"/>
    </location>
</feature>
<dbReference type="Pfam" id="PF00620">
    <property type="entry name" value="RhoGAP"/>
    <property type="match status" value="1"/>
</dbReference>
<accession>A0A2S5B9I4</accession>
<feature type="compositionally biased region" description="Polar residues" evidence="4">
    <location>
        <begin position="455"/>
        <end position="467"/>
    </location>
</feature>
<feature type="compositionally biased region" description="Polar residues" evidence="4">
    <location>
        <begin position="40"/>
        <end position="49"/>
    </location>
</feature>
<feature type="coiled-coil region" evidence="3">
    <location>
        <begin position="394"/>
        <end position="439"/>
    </location>
</feature>
<evidence type="ECO:0000259" key="6">
    <source>
        <dbReference type="PROSITE" id="PS51741"/>
    </source>
</evidence>
<dbReference type="GO" id="GO:0005096">
    <property type="term" value="F:GTPase activator activity"/>
    <property type="evidence" value="ECO:0007669"/>
    <property type="project" value="UniProtKB-KW"/>
</dbReference>
<name>A0A2S5B9I4_9BASI</name>
<dbReference type="AlphaFoldDB" id="A0A2S5B9I4"/>
<keyword evidence="2 3" id="KW-0175">Coiled coil</keyword>
<feature type="compositionally biased region" description="Low complexity" evidence="4">
    <location>
        <begin position="220"/>
        <end position="235"/>
    </location>
</feature>
<feature type="domain" description="Rho-GAP" evidence="5">
    <location>
        <begin position="656"/>
        <end position="873"/>
    </location>
</feature>
<evidence type="ECO:0000256" key="1">
    <source>
        <dbReference type="ARBA" id="ARBA00022468"/>
    </source>
</evidence>
<dbReference type="InterPro" id="IPR031160">
    <property type="entry name" value="F_BAR_dom"/>
</dbReference>
<dbReference type="OrthoDB" id="79452at2759"/>
<protein>
    <recommendedName>
        <fullName evidence="9">Rho-GAP domain-containing protein</fullName>
    </recommendedName>
</protein>
<gene>
    <name evidence="7" type="ORF">BMF94_3774</name>
</gene>
<dbReference type="GO" id="GO:0007165">
    <property type="term" value="P:signal transduction"/>
    <property type="evidence" value="ECO:0007669"/>
    <property type="project" value="InterPro"/>
</dbReference>
<dbReference type="Pfam" id="PF00611">
    <property type="entry name" value="FCH"/>
    <property type="match status" value="1"/>
</dbReference>
<dbReference type="SMART" id="SM00324">
    <property type="entry name" value="RhoGAP"/>
    <property type="match status" value="1"/>
</dbReference>
<organism evidence="7 8">
    <name type="scientific">Rhodotorula taiwanensis</name>
    <dbReference type="NCBI Taxonomy" id="741276"/>
    <lineage>
        <taxon>Eukaryota</taxon>
        <taxon>Fungi</taxon>
        <taxon>Dikarya</taxon>
        <taxon>Basidiomycota</taxon>
        <taxon>Pucciniomycotina</taxon>
        <taxon>Microbotryomycetes</taxon>
        <taxon>Sporidiobolales</taxon>
        <taxon>Sporidiobolaceae</taxon>
        <taxon>Rhodotorula</taxon>
    </lineage>
</organism>
<feature type="region of interest" description="Disordered" evidence="4">
    <location>
        <begin position="455"/>
        <end position="474"/>
    </location>
</feature>
<evidence type="ECO:0008006" key="9">
    <source>
        <dbReference type="Google" id="ProtNLM"/>
    </source>
</evidence>
<keyword evidence="1" id="KW-0343">GTPase activation</keyword>
<proteinExistence type="predicted"/>
<dbReference type="PANTHER" id="PTHR23176:SF134">
    <property type="entry name" value="RHO-TYPE GTPASE-ACTIVATING PROTEIN"/>
    <property type="match status" value="1"/>
</dbReference>
<dbReference type="STRING" id="741276.A0A2S5B9I4"/>
<evidence type="ECO:0000256" key="3">
    <source>
        <dbReference type="SAM" id="Coils"/>
    </source>
</evidence>
<dbReference type="SUPFAM" id="SSF48350">
    <property type="entry name" value="GTPase activation domain, GAP"/>
    <property type="match status" value="1"/>
</dbReference>
<feature type="compositionally biased region" description="Low complexity" evidence="4">
    <location>
        <begin position="828"/>
        <end position="844"/>
    </location>
</feature>
<dbReference type="PROSITE" id="PS50238">
    <property type="entry name" value="RHOGAP"/>
    <property type="match status" value="1"/>
</dbReference>
<dbReference type="PANTHER" id="PTHR23176">
    <property type="entry name" value="RHO/RAC/CDC GTPASE-ACTIVATING PROTEIN"/>
    <property type="match status" value="1"/>
</dbReference>
<evidence type="ECO:0000313" key="8">
    <source>
        <dbReference type="Proteomes" id="UP000237144"/>
    </source>
</evidence>
<reference evidence="7 8" key="1">
    <citation type="journal article" date="2018" name="Front. Microbiol.">
        <title>Prospects for Fungal Bioremediation of Acidic Radioactive Waste Sites: Characterization and Genome Sequence of Rhodotorula taiwanensis MD1149.</title>
        <authorList>
            <person name="Tkavc R."/>
            <person name="Matrosova V.Y."/>
            <person name="Grichenko O.E."/>
            <person name="Gostincar C."/>
            <person name="Volpe R.P."/>
            <person name="Klimenkova P."/>
            <person name="Gaidamakova E.K."/>
            <person name="Zhou C.E."/>
            <person name="Stewart B.J."/>
            <person name="Lyman M.G."/>
            <person name="Malfatti S.A."/>
            <person name="Rubinfeld B."/>
            <person name="Courtot M."/>
            <person name="Singh J."/>
            <person name="Dalgard C.L."/>
            <person name="Hamilton T."/>
            <person name="Frey K.G."/>
            <person name="Gunde-Cimerman N."/>
            <person name="Dugan L."/>
            <person name="Daly M.J."/>
        </authorList>
    </citation>
    <scope>NUCLEOTIDE SEQUENCE [LARGE SCALE GENOMIC DNA]</scope>
    <source>
        <strain evidence="7 8">MD1149</strain>
    </source>
</reference>
<dbReference type="InterPro" id="IPR000198">
    <property type="entry name" value="RhoGAP_dom"/>
</dbReference>
<comment type="caution">
    <text evidence="7">The sequence shown here is derived from an EMBL/GenBank/DDBJ whole genome shotgun (WGS) entry which is preliminary data.</text>
</comment>
<dbReference type="Gene3D" id="1.10.555.10">
    <property type="entry name" value="Rho GTPase activation protein"/>
    <property type="match status" value="1"/>
</dbReference>
<sequence>MASEFNAQAGSVPMAVSSSSASLSQPPRIPRDPSLRRPSQDGNVLSISTEPAAVAPPPLSSSPPASAASSSSRLYFPTAPSRTSSAASSRPSVRSDSNDGRPVTSTSASVYPPARGASLVGGAAAPGEPIADRSLRTHGSNPNMSLFDAANMTPSMPSTLSMPTPIPIPASSTYSGDLGSAPAATAAYGALPMSNTDSAYSVEALSDRVGLGFSSPQPPTRTASTSSSSAAGATTVDLNAPPMLPPRESSVPPALPNRPSISSASLSALGGGSYSAAAAGTGPGDVVPTGFDEGALRALCEMDCGTPLLLDRMKQGMTSCREASTFLRKRAQIEEDYARALAKLAKSSAESYSAGDGKAGSYVSSWLTFLRTHEVVGENRLKFAAQLTEMSDELAVLNKEVDKNRKVAKELAAKLEKGLQEQEQLVDRARVRFDAAAEDLERLLVLKQGEMITPSSVPHAGSSSAPGATSKGRTFGKAMSKLKGPKNAAQYAKQEDEVRTRMGQTSDSYRAQVAGAQTARQEYFQSQLPRVLRSLKENVDELDLGTQYHLSRYSYLLENTLVNEGLTIAPVAPEDGPGLRTVIESIDLREDFKTYMQQYSLNWQMSGQQRGPRRDGPEEDGFPTMSPTTALGPPNPYSSSSLSAASPAAAYPTFGVDLGEQMTRDGVEVPRVLEKCAEAIELFGLESKGIYRLSGTTSRVQRLKAALDHDTEAVDLLSEDNLSDINDIAAVLKLWFRELPEPLLTWELYHAFIDAARIENDRLRHIRLHERINELPDPNYATLKFLMGHLDKIAQHDAVNQMSRSNLAIVFGPNLLGAPPPQLAHHFPGPASSSDGAANGSAPTTGGGGGGLQDMQWQCKCVETILLHFVEIFVE</sequence>
<feature type="region of interest" description="Disordered" evidence="4">
    <location>
        <begin position="822"/>
        <end position="850"/>
    </location>
</feature>